<reference evidence="2" key="1">
    <citation type="submission" date="2022-07" db="EMBL/GenBank/DDBJ databases">
        <title>Genome Sequence of Physisporinus lineatus.</title>
        <authorList>
            <person name="Buettner E."/>
        </authorList>
    </citation>
    <scope>NUCLEOTIDE SEQUENCE</scope>
    <source>
        <strain evidence="2">VT162</strain>
    </source>
</reference>
<name>A0AAD5UU17_9APHY</name>
<feature type="compositionally biased region" description="Low complexity" evidence="1">
    <location>
        <begin position="592"/>
        <end position="618"/>
    </location>
</feature>
<feature type="region of interest" description="Disordered" evidence="1">
    <location>
        <begin position="59"/>
        <end position="238"/>
    </location>
</feature>
<dbReference type="AlphaFoldDB" id="A0AAD5UU17"/>
<feature type="region of interest" description="Disordered" evidence="1">
    <location>
        <begin position="582"/>
        <end position="619"/>
    </location>
</feature>
<gene>
    <name evidence="2" type="ORF">NLI96_g10306</name>
</gene>
<feature type="compositionally biased region" description="Basic and acidic residues" evidence="1">
    <location>
        <begin position="202"/>
        <end position="218"/>
    </location>
</feature>
<feature type="compositionally biased region" description="Basic and acidic residues" evidence="1">
    <location>
        <begin position="228"/>
        <end position="238"/>
    </location>
</feature>
<sequence>MSSPSPPPAPTRRPAEPDENPSPAPAPAPRIPSLSQATATQLPIIRPAVGFQQSAPFLASSIYGSNPPPVSSRFRLGPATEPIQWGREKPKKAPKGRGSGPKPRKPRIKEQVLDCPKGGRAFRVESYPSEPLHTPRPAQSGPYGSDYRAEKPPRPVEPPGGNAHGREESRAPSNAPSLQTRQISESSQHFDDYQDHQQGALSDRDDYEPPDHNFDHSPVHNNYTERQGPIRDHDDYHGHAYGQRQHEAVEYNRGRPQPSIKSSSRAGPSRVPTRILTLLIRDIRPGQEEDQLAEVKVPLKQAEYAEDGFWVDAKDVCDYLQASPSRIDGPAKVYATRGRYKQCFLRVTEDNIDQCTSTNLKVHPDRTLDVEVHDNPAGRFKSRIVAPQPVVPVDVEMFSPDRFDRERPPSALTRKRGRSISPRSPIPDAYNQPTYQRQLDSRNESMAPREMPTSLQRNPSGDPSISRRPFDTNGAQFSQPSQTFQKARRSPIAHAPPHPEQRPRPRDFSPTISISSGERSPPLPGPSASKKTRYTSRSPDRGPHEWNENAVPNTPQASTSTTPPDAPAAGFAAYAQARNAPGFGQFSQSQPASNLSPQASSTSSLHSSNSSEESNQEALDNKVGVYLRETFKAEPGWDEFVEARKQKLPMSAWLKHYRYVQDKLDEYLGKYTGPKFEHPTRIQITKEQVLKAFNLPLSWLEEGTDILMLHSMYGPEGTRFRDAEVLEVFYAPPPISTGIQAKKYLQVLRGVHARSAIPSP</sequence>
<comment type="caution">
    <text evidence="2">The sequence shown here is derived from an EMBL/GenBank/DDBJ whole genome shotgun (WGS) entry which is preliminary data.</text>
</comment>
<evidence type="ECO:0000313" key="3">
    <source>
        <dbReference type="Proteomes" id="UP001212997"/>
    </source>
</evidence>
<feature type="region of interest" description="Disordered" evidence="1">
    <location>
        <begin position="250"/>
        <end position="269"/>
    </location>
</feature>
<proteinExistence type="predicted"/>
<feature type="compositionally biased region" description="Polar residues" evidence="1">
    <location>
        <begin position="473"/>
        <end position="485"/>
    </location>
</feature>
<feature type="compositionally biased region" description="Basic and acidic residues" evidence="1">
    <location>
        <begin position="538"/>
        <end position="547"/>
    </location>
</feature>
<feature type="region of interest" description="Disordered" evidence="1">
    <location>
        <begin position="400"/>
        <end position="568"/>
    </location>
</feature>
<feature type="compositionally biased region" description="Pro residues" evidence="1">
    <location>
        <begin position="20"/>
        <end position="30"/>
    </location>
</feature>
<organism evidence="2 3">
    <name type="scientific">Meripilus lineatus</name>
    <dbReference type="NCBI Taxonomy" id="2056292"/>
    <lineage>
        <taxon>Eukaryota</taxon>
        <taxon>Fungi</taxon>
        <taxon>Dikarya</taxon>
        <taxon>Basidiomycota</taxon>
        <taxon>Agaricomycotina</taxon>
        <taxon>Agaricomycetes</taxon>
        <taxon>Polyporales</taxon>
        <taxon>Meripilaceae</taxon>
        <taxon>Meripilus</taxon>
    </lineage>
</organism>
<evidence type="ECO:0000256" key="1">
    <source>
        <dbReference type="SAM" id="MobiDB-lite"/>
    </source>
</evidence>
<feature type="compositionally biased region" description="Polar residues" evidence="1">
    <location>
        <begin position="550"/>
        <end position="563"/>
    </location>
</feature>
<feature type="compositionally biased region" description="Polar residues" evidence="1">
    <location>
        <begin position="453"/>
        <end position="463"/>
    </location>
</feature>
<accession>A0AAD5UU17</accession>
<feature type="compositionally biased region" description="Pro residues" evidence="1">
    <location>
        <begin position="1"/>
        <end position="11"/>
    </location>
</feature>
<dbReference type="Proteomes" id="UP001212997">
    <property type="component" value="Unassembled WGS sequence"/>
</dbReference>
<evidence type="ECO:0000313" key="2">
    <source>
        <dbReference type="EMBL" id="KAJ3477674.1"/>
    </source>
</evidence>
<feature type="compositionally biased region" description="Basic and acidic residues" evidence="1">
    <location>
        <begin position="497"/>
        <end position="507"/>
    </location>
</feature>
<feature type="region of interest" description="Disordered" evidence="1">
    <location>
        <begin position="1"/>
        <end position="39"/>
    </location>
</feature>
<feature type="compositionally biased region" description="Polar residues" evidence="1">
    <location>
        <begin position="171"/>
        <end position="187"/>
    </location>
</feature>
<dbReference type="EMBL" id="JANAWD010000574">
    <property type="protein sequence ID" value="KAJ3477674.1"/>
    <property type="molecule type" value="Genomic_DNA"/>
</dbReference>
<keyword evidence="3" id="KW-1185">Reference proteome</keyword>
<protein>
    <submittedName>
        <fullName evidence="2">Uncharacterized protein</fullName>
    </submittedName>
</protein>